<dbReference type="AlphaFoldDB" id="A0A642V9N4"/>
<proteinExistence type="predicted"/>
<name>A0A642V9N4_9ASCO</name>
<organism evidence="2 3">
    <name type="scientific">Trichomonascus ciferrii</name>
    <dbReference type="NCBI Taxonomy" id="44093"/>
    <lineage>
        <taxon>Eukaryota</taxon>
        <taxon>Fungi</taxon>
        <taxon>Dikarya</taxon>
        <taxon>Ascomycota</taxon>
        <taxon>Saccharomycotina</taxon>
        <taxon>Dipodascomycetes</taxon>
        <taxon>Dipodascales</taxon>
        <taxon>Trichomonascaceae</taxon>
        <taxon>Trichomonascus</taxon>
        <taxon>Trichomonascus ciferrii complex</taxon>
    </lineage>
</organism>
<protein>
    <submittedName>
        <fullName evidence="2">Uncharacterized protein</fullName>
    </submittedName>
</protein>
<feature type="compositionally biased region" description="Polar residues" evidence="1">
    <location>
        <begin position="16"/>
        <end position="26"/>
    </location>
</feature>
<reference evidence="2" key="1">
    <citation type="journal article" date="2019" name="G3 (Bethesda)">
        <title>Genome Assemblies of Two Rare Opportunistic Yeast Pathogens: Diutina rugosa (syn. Candida rugosa) and Trichomonascus ciferrii (syn. Candida ciferrii).</title>
        <authorList>
            <person name="Mixao V."/>
            <person name="Saus E."/>
            <person name="Hansen A.P."/>
            <person name="Lass-Florl C."/>
            <person name="Gabaldon T."/>
        </authorList>
    </citation>
    <scope>NUCLEOTIDE SEQUENCE</scope>
    <source>
        <strain evidence="2">CBS 4856</strain>
    </source>
</reference>
<evidence type="ECO:0000313" key="3">
    <source>
        <dbReference type="Proteomes" id="UP000761534"/>
    </source>
</evidence>
<comment type="caution">
    <text evidence="2">The sequence shown here is derived from an EMBL/GenBank/DDBJ whole genome shotgun (WGS) entry which is preliminary data.</text>
</comment>
<feature type="compositionally biased region" description="Basic and acidic residues" evidence="1">
    <location>
        <begin position="28"/>
        <end position="95"/>
    </location>
</feature>
<feature type="compositionally biased region" description="Basic and acidic residues" evidence="1">
    <location>
        <begin position="103"/>
        <end position="128"/>
    </location>
</feature>
<dbReference type="VEuPathDB" id="FungiDB:TRICI_001394"/>
<evidence type="ECO:0000313" key="2">
    <source>
        <dbReference type="EMBL" id="KAA8916531.1"/>
    </source>
</evidence>
<evidence type="ECO:0000256" key="1">
    <source>
        <dbReference type="SAM" id="MobiDB-lite"/>
    </source>
</evidence>
<feature type="region of interest" description="Disordered" evidence="1">
    <location>
        <begin position="1"/>
        <end position="128"/>
    </location>
</feature>
<gene>
    <name evidence="2" type="ORF">TRICI_001394</name>
</gene>
<dbReference type="Proteomes" id="UP000761534">
    <property type="component" value="Unassembled WGS sequence"/>
</dbReference>
<dbReference type="EMBL" id="SWFS01000097">
    <property type="protein sequence ID" value="KAA8916531.1"/>
    <property type="molecule type" value="Genomic_DNA"/>
</dbReference>
<sequence length="128" mass="13692">MSDSTGSNQGGGLKDTINNIVENTVKPNVEKAKETATDLYDKHLGSGTKDASDQVDDAKKDAGRNASDLKENVTRQAEDFKDSATGDRSLGKEAGRTVQDAKTNAERGVEDVKDKASEIYKENVNKSG</sequence>
<accession>A0A642V9N4</accession>
<keyword evidence="3" id="KW-1185">Reference proteome</keyword>